<sequence>MNLQRQQLEIAASDVIQILKGIPEFAACKVAVIGGLALWNYMPAHRATEDVDFIINIDSAPASVKSGLLALPNSRFIERAQFFYYIAQSGNIQIDMTPQGQSPYFPAAARALNTIASGTIPYISATDLIKRLDVSDAEELLMQEIASGSLRLTPQQIVFVKEGLGRFQRHQM</sequence>
<evidence type="ECO:0000313" key="1">
    <source>
        <dbReference type="EMBL" id="KAG9231711.1"/>
    </source>
</evidence>
<gene>
    <name evidence="1" type="ORF">BJ875DRAFT_506491</name>
</gene>
<name>A0A9P7YDM3_9HELO</name>
<dbReference type="AlphaFoldDB" id="A0A9P7YDM3"/>
<dbReference type="OrthoDB" id="5421247at2759"/>
<evidence type="ECO:0000313" key="2">
    <source>
        <dbReference type="Proteomes" id="UP000824998"/>
    </source>
</evidence>
<accession>A0A9P7YDM3</accession>
<reference evidence="1" key="1">
    <citation type="journal article" date="2021" name="IMA Fungus">
        <title>Genomic characterization of three marine fungi, including Emericellopsis atlantica sp. nov. with signatures of a generalist lifestyle and marine biomass degradation.</title>
        <authorList>
            <person name="Hagestad O.C."/>
            <person name="Hou L."/>
            <person name="Andersen J.H."/>
            <person name="Hansen E.H."/>
            <person name="Altermark B."/>
            <person name="Li C."/>
            <person name="Kuhnert E."/>
            <person name="Cox R.J."/>
            <person name="Crous P.W."/>
            <person name="Spatafora J.W."/>
            <person name="Lail K."/>
            <person name="Amirebrahimi M."/>
            <person name="Lipzen A."/>
            <person name="Pangilinan J."/>
            <person name="Andreopoulos W."/>
            <person name="Hayes R.D."/>
            <person name="Ng V."/>
            <person name="Grigoriev I.V."/>
            <person name="Jackson S.A."/>
            <person name="Sutton T.D.S."/>
            <person name="Dobson A.D.W."/>
            <person name="Rama T."/>
        </authorList>
    </citation>
    <scope>NUCLEOTIDE SEQUENCE</scope>
    <source>
        <strain evidence="1">TRa018bII</strain>
    </source>
</reference>
<comment type="caution">
    <text evidence="1">The sequence shown here is derived from an EMBL/GenBank/DDBJ whole genome shotgun (WGS) entry which is preliminary data.</text>
</comment>
<keyword evidence="2" id="KW-1185">Reference proteome</keyword>
<organism evidence="1 2">
    <name type="scientific">Amylocarpus encephaloides</name>
    <dbReference type="NCBI Taxonomy" id="45428"/>
    <lineage>
        <taxon>Eukaryota</taxon>
        <taxon>Fungi</taxon>
        <taxon>Dikarya</taxon>
        <taxon>Ascomycota</taxon>
        <taxon>Pezizomycotina</taxon>
        <taxon>Leotiomycetes</taxon>
        <taxon>Helotiales</taxon>
        <taxon>Helotiales incertae sedis</taxon>
        <taxon>Amylocarpus</taxon>
    </lineage>
</organism>
<proteinExistence type="predicted"/>
<dbReference type="EMBL" id="MU251585">
    <property type="protein sequence ID" value="KAG9231711.1"/>
    <property type="molecule type" value="Genomic_DNA"/>
</dbReference>
<dbReference type="Proteomes" id="UP000824998">
    <property type="component" value="Unassembled WGS sequence"/>
</dbReference>
<protein>
    <submittedName>
        <fullName evidence="1">Uncharacterized protein</fullName>
    </submittedName>
</protein>